<dbReference type="AlphaFoldDB" id="A0A538TJR7"/>
<organism evidence="4 5">
    <name type="scientific">Eiseniibacteriota bacterium</name>
    <dbReference type="NCBI Taxonomy" id="2212470"/>
    <lineage>
        <taxon>Bacteria</taxon>
        <taxon>Candidatus Eiseniibacteriota</taxon>
    </lineage>
</organism>
<dbReference type="Pfam" id="PF13505">
    <property type="entry name" value="OMP_b-brl"/>
    <property type="match status" value="1"/>
</dbReference>
<feature type="domain" description="Outer membrane protein beta-barrel" evidence="3">
    <location>
        <begin position="58"/>
        <end position="239"/>
    </location>
</feature>
<keyword evidence="1" id="KW-0732">Signal</keyword>
<keyword evidence="2" id="KW-1133">Transmembrane helix</keyword>
<gene>
    <name evidence="4" type="ORF">E6K79_09520</name>
</gene>
<protein>
    <submittedName>
        <fullName evidence="4">Porin family protein</fullName>
    </submittedName>
</protein>
<evidence type="ECO:0000313" key="5">
    <source>
        <dbReference type="Proteomes" id="UP000317691"/>
    </source>
</evidence>
<proteinExistence type="predicted"/>
<sequence>MRRSRPGAVLAGFNLARYRVRGSMVAALKHGPFPGVHLLEHRRNRMRRIRISTVSAVAIAVAVAGWSATASAIQKPFQIGVGGGVSVPVGDAGDALKSGWHGSVIAKFNPPGLPFDLRAIGSYKHFKLDPATVGSDGASKIISGLGNITYTLPFPGPVRPYITAGLGAFNMKTTFDAAGAPKPGSVTKFGIDAGAGVQFGLMGLNGFVEGKIENVYTDQGFSTAVTKDLKTQIIPVTFGIFF</sequence>
<dbReference type="InterPro" id="IPR027385">
    <property type="entry name" value="Beta-barrel_OMP"/>
</dbReference>
<dbReference type="EMBL" id="VBOZ01000029">
    <property type="protein sequence ID" value="TMQ63865.1"/>
    <property type="molecule type" value="Genomic_DNA"/>
</dbReference>
<keyword evidence="2" id="KW-0812">Transmembrane</keyword>
<reference evidence="4 5" key="1">
    <citation type="journal article" date="2019" name="Nat. Microbiol.">
        <title>Mediterranean grassland soil C-N compound turnover is dependent on rainfall and depth, and is mediated by genomically divergent microorganisms.</title>
        <authorList>
            <person name="Diamond S."/>
            <person name="Andeer P.F."/>
            <person name="Li Z."/>
            <person name="Crits-Christoph A."/>
            <person name="Burstein D."/>
            <person name="Anantharaman K."/>
            <person name="Lane K.R."/>
            <person name="Thomas B.C."/>
            <person name="Pan C."/>
            <person name="Northen T.R."/>
            <person name="Banfield J.F."/>
        </authorList>
    </citation>
    <scope>NUCLEOTIDE SEQUENCE [LARGE SCALE GENOMIC DNA]</scope>
    <source>
        <strain evidence="4">WS_9</strain>
    </source>
</reference>
<evidence type="ECO:0000256" key="1">
    <source>
        <dbReference type="ARBA" id="ARBA00022729"/>
    </source>
</evidence>
<dbReference type="Proteomes" id="UP000317691">
    <property type="component" value="Unassembled WGS sequence"/>
</dbReference>
<dbReference type="InterPro" id="IPR011250">
    <property type="entry name" value="OMP/PagP_B-barrel"/>
</dbReference>
<name>A0A538TJR7_UNCEI</name>
<accession>A0A538TJR7</accession>
<dbReference type="SUPFAM" id="SSF56925">
    <property type="entry name" value="OMPA-like"/>
    <property type="match status" value="1"/>
</dbReference>
<evidence type="ECO:0000256" key="2">
    <source>
        <dbReference type="SAM" id="Phobius"/>
    </source>
</evidence>
<evidence type="ECO:0000259" key="3">
    <source>
        <dbReference type="Pfam" id="PF13505"/>
    </source>
</evidence>
<evidence type="ECO:0000313" key="4">
    <source>
        <dbReference type="EMBL" id="TMQ63865.1"/>
    </source>
</evidence>
<dbReference type="Gene3D" id="2.40.160.20">
    <property type="match status" value="1"/>
</dbReference>
<keyword evidence="2" id="KW-0472">Membrane</keyword>
<comment type="caution">
    <text evidence="4">The sequence shown here is derived from an EMBL/GenBank/DDBJ whole genome shotgun (WGS) entry which is preliminary data.</text>
</comment>
<feature type="transmembrane region" description="Helical" evidence="2">
    <location>
        <begin position="49"/>
        <end position="68"/>
    </location>
</feature>